<protein>
    <submittedName>
        <fullName evidence="2">Uncharacterized protein</fullName>
    </submittedName>
</protein>
<dbReference type="Proteomes" id="UP000827177">
    <property type="component" value="Segment"/>
</dbReference>
<gene>
    <name evidence="2" type="ORF">101114UKE3_145</name>
</gene>
<keyword evidence="1" id="KW-0472">Membrane</keyword>
<reference evidence="2 3" key="1">
    <citation type="submission" date="2021-05" db="EMBL/GenBank/DDBJ databases">
        <title>Naturally bred epsilon2 phages have an improved host range and effectivity in uropathogenic E. coli over their ancestor phages.</title>
        <authorList>
            <person name="Saez D."/>
            <person name="Loose M."/>
            <person name="Mutti M."/>
            <person name="Visram Z."/>
            <person name="Hitzenhammer E."/>
            <person name="Dippel D."/>
            <person name="Tisakova L."/>
            <person name="Schertler S."/>
            <person name="Wittmann J."/>
            <person name="Corsini L."/>
            <person name="Wagenlehner F."/>
        </authorList>
    </citation>
    <scope>NUCLEOTIDE SEQUENCE [LARGE SCALE GENOMIC DNA]</scope>
</reference>
<keyword evidence="1" id="KW-0812">Transmembrane</keyword>
<organism evidence="2 3">
    <name type="scientific">Escherichia phage vB_EcoP-101114UKE3</name>
    <dbReference type="NCBI Taxonomy" id="2865794"/>
    <lineage>
        <taxon>Viruses</taxon>
        <taxon>Duplodnaviria</taxon>
        <taxon>Heunggongvirae</taxon>
        <taxon>Uroviricota</taxon>
        <taxon>Caudoviricetes</taxon>
        <taxon>Mktvariviridae</taxon>
        <taxon>Gordonclarkvirinae</taxon>
        <taxon>Suseptimavirus</taxon>
        <taxon>Suseptimavirus 101114UKE3</taxon>
    </lineage>
</organism>
<name>A0AAE7XS56_9CAUD</name>
<accession>A0AAE7XS56</accession>
<evidence type="ECO:0000313" key="2">
    <source>
        <dbReference type="EMBL" id="QZI79276.1"/>
    </source>
</evidence>
<proteinExistence type="predicted"/>
<keyword evidence="1" id="KW-1133">Transmembrane helix</keyword>
<feature type="transmembrane region" description="Helical" evidence="1">
    <location>
        <begin position="6"/>
        <end position="25"/>
    </location>
</feature>
<dbReference type="EMBL" id="MZ234017">
    <property type="protein sequence ID" value="QZI79276.1"/>
    <property type="molecule type" value="Genomic_DNA"/>
</dbReference>
<evidence type="ECO:0000256" key="1">
    <source>
        <dbReference type="SAM" id="Phobius"/>
    </source>
</evidence>
<evidence type="ECO:0000313" key="3">
    <source>
        <dbReference type="Proteomes" id="UP000827177"/>
    </source>
</evidence>
<sequence length="42" mass="5049">MFTLVIIFILSFILFFFQRFFFLLMSRNLTGNLLPHGLTCYL</sequence>
<keyword evidence="3" id="KW-1185">Reference proteome</keyword>